<evidence type="ECO:0000313" key="2">
    <source>
        <dbReference type="Proteomes" id="UP000799049"/>
    </source>
</evidence>
<dbReference type="Proteomes" id="UP000799049">
    <property type="component" value="Unassembled WGS sequence"/>
</dbReference>
<name>A0A8K0F489_ANDGO</name>
<gene>
    <name evidence="1" type="ORF">ANDGO_06383</name>
</gene>
<sequence>MDPKVLRQVLRVLRSSSISQLNNLSETLKNTVPAFVIPKERILKLLEIGSLEDLISKVQIHGLNAHPQLKILSDSLNPHDKELTIYCRGFLSSDRFQDWIITHDRLVQMHGWSKKAVGWTWPSGRVLPIPPLLPPLPVLYKPAVLTVATALMIGGQIWLQWVLSQQRAVERARDLAEQLTLLRPHFDRIRIVSHSLGCRHVVEACLLLEPNVRPDYLHLCAPAFHDDDMLVRWSEVARRKTIVYYTPKDMLLQTVYRTFNKARVPFGIAPPETFRTDVFQSNRYQSVKVCDHFDLWVHQAYQKRFANFAVNDLGE</sequence>
<protein>
    <submittedName>
        <fullName evidence="1">Conserved uncharacterized mitochondrial protein</fullName>
    </submittedName>
</protein>
<dbReference type="InterPro" id="IPR029058">
    <property type="entry name" value="AB_hydrolase_fold"/>
</dbReference>
<keyword evidence="2" id="KW-1185">Reference proteome</keyword>
<reference evidence="1" key="1">
    <citation type="submission" date="2019-09" db="EMBL/GenBank/DDBJ databases">
        <title>The Mitochondrial Proteome of the Jakobid, Andalucia godoyi, a Protist With the Most Gene-Rich and Bacteria-Like Mitochondrial Genome.</title>
        <authorList>
            <person name="Gray M.W."/>
            <person name="Burger G."/>
            <person name="Derelle R."/>
            <person name="Klimes V."/>
            <person name="Leger M."/>
            <person name="Sarrasin M."/>
            <person name="Vlcek C."/>
            <person name="Roger A.J."/>
            <person name="Elias M."/>
            <person name="Lang B.F."/>
        </authorList>
    </citation>
    <scope>NUCLEOTIDE SEQUENCE</scope>
    <source>
        <strain evidence="1">And28</strain>
    </source>
</reference>
<proteinExistence type="predicted"/>
<dbReference type="EMBL" id="VRVR01000022">
    <property type="protein sequence ID" value="KAF0852659.1"/>
    <property type="molecule type" value="Genomic_DNA"/>
</dbReference>
<dbReference type="AlphaFoldDB" id="A0A8K0F489"/>
<evidence type="ECO:0000313" key="1">
    <source>
        <dbReference type="EMBL" id="KAF0852659.1"/>
    </source>
</evidence>
<comment type="caution">
    <text evidence="1">The sequence shown here is derived from an EMBL/GenBank/DDBJ whole genome shotgun (WGS) entry which is preliminary data.</text>
</comment>
<dbReference type="OrthoDB" id="10258358at2759"/>
<accession>A0A8K0F489</accession>
<dbReference type="SUPFAM" id="SSF53474">
    <property type="entry name" value="alpha/beta-Hydrolases"/>
    <property type="match status" value="1"/>
</dbReference>
<organism evidence="1 2">
    <name type="scientific">Andalucia godoyi</name>
    <name type="common">Flagellate</name>
    <dbReference type="NCBI Taxonomy" id="505711"/>
    <lineage>
        <taxon>Eukaryota</taxon>
        <taxon>Discoba</taxon>
        <taxon>Jakobida</taxon>
        <taxon>Andalucina</taxon>
        <taxon>Andaluciidae</taxon>
        <taxon>Andalucia</taxon>
    </lineage>
</organism>